<evidence type="ECO:0000313" key="3">
    <source>
        <dbReference type="Proteomes" id="UP000426246"/>
    </source>
</evidence>
<dbReference type="OrthoDB" id="2621021at2"/>
<dbReference type="AlphaFoldDB" id="A0A6B8RSY6"/>
<keyword evidence="1" id="KW-0732">Signal</keyword>
<evidence type="ECO:0008006" key="4">
    <source>
        <dbReference type="Google" id="ProtNLM"/>
    </source>
</evidence>
<name>A0A6B8RSY6_9BACL</name>
<gene>
    <name evidence="2" type="ORF">EHS13_34220</name>
</gene>
<protein>
    <recommendedName>
        <fullName evidence="4">Lipoprotein</fullName>
    </recommendedName>
</protein>
<sequence>MRASVLLICLVMVLVGCASTVQTDYPPVTRLNGHNYHTTIENTSLANIDKELGTVKKHVGTMPAKDFQSNEFPKGSKLFEIKDKDPSVVIAVLINGDYRLLIRMSGD</sequence>
<reference evidence="3" key="1">
    <citation type="submission" date="2018-11" db="EMBL/GenBank/DDBJ databases">
        <title>Complete genome sequence of Paenibacillus sp. ML311-T8.</title>
        <authorList>
            <person name="Nam Y.-D."/>
            <person name="Kang J."/>
            <person name="Chung W.-H."/>
            <person name="Park Y.S."/>
        </authorList>
    </citation>
    <scope>NUCLEOTIDE SEQUENCE [LARGE SCALE GENOMIC DNA]</scope>
    <source>
        <strain evidence="3">ML311-T8</strain>
    </source>
</reference>
<proteinExistence type="predicted"/>
<accession>A0A6B8RSY6</accession>
<evidence type="ECO:0000313" key="2">
    <source>
        <dbReference type="EMBL" id="QGQ99560.1"/>
    </source>
</evidence>
<feature type="chain" id="PRO_5039129669" description="Lipoprotein" evidence="1">
    <location>
        <begin position="19"/>
        <end position="107"/>
    </location>
</feature>
<dbReference type="Proteomes" id="UP000426246">
    <property type="component" value="Chromosome"/>
</dbReference>
<dbReference type="KEGG" id="ppsc:EHS13_34220"/>
<evidence type="ECO:0000256" key="1">
    <source>
        <dbReference type="SAM" id="SignalP"/>
    </source>
</evidence>
<dbReference type="PROSITE" id="PS51257">
    <property type="entry name" value="PROKAR_LIPOPROTEIN"/>
    <property type="match status" value="1"/>
</dbReference>
<feature type="signal peptide" evidence="1">
    <location>
        <begin position="1"/>
        <end position="18"/>
    </location>
</feature>
<organism evidence="2 3">
    <name type="scientific">Paenibacillus psychroresistens</name>
    <dbReference type="NCBI Taxonomy" id="1778678"/>
    <lineage>
        <taxon>Bacteria</taxon>
        <taxon>Bacillati</taxon>
        <taxon>Bacillota</taxon>
        <taxon>Bacilli</taxon>
        <taxon>Bacillales</taxon>
        <taxon>Paenibacillaceae</taxon>
        <taxon>Paenibacillus</taxon>
    </lineage>
</organism>
<dbReference type="RefSeq" id="WP_155704725.1">
    <property type="nucleotide sequence ID" value="NZ_CP034235.1"/>
</dbReference>
<keyword evidence="3" id="KW-1185">Reference proteome</keyword>
<dbReference type="EMBL" id="CP034235">
    <property type="protein sequence ID" value="QGQ99560.1"/>
    <property type="molecule type" value="Genomic_DNA"/>
</dbReference>